<feature type="compositionally biased region" description="Basic and acidic residues" evidence="1">
    <location>
        <begin position="37"/>
        <end position="52"/>
    </location>
</feature>
<evidence type="ECO:0000313" key="2">
    <source>
        <dbReference type="EMBL" id="KAK5600058.1"/>
    </source>
</evidence>
<accession>A0AAV9QS07</accession>
<keyword evidence="3" id="KW-1185">Reference proteome</keyword>
<feature type="region of interest" description="Disordered" evidence="1">
    <location>
        <begin position="1"/>
        <end position="71"/>
    </location>
</feature>
<comment type="caution">
    <text evidence="2">The sequence shown here is derived from an EMBL/GenBank/DDBJ whole genome shotgun (WGS) entry which is preliminary data.</text>
</comment>
<evidence type="ECO:0000256" key="1">
    <source>
        <dbReference type="SAM" id="MobiDB-lite"/>
    </source>
</evidence>
<dbReference type="Proteomes" id="UP001311232">
    <property type="component" value="Unassembled WGS sequence"/>
</dbReference>
<dbReference type="AlphaFoldDB" id="A0AAV9QS07"/>
<proteinExistence type="predicted"/>
<protein>
    <submittedName>
        <fullName evidence="2">Uncharacterized protein</fullName>
    </submittedName>
</protein>
<feature type="compositionally biased region" description="Pro residues" evidence="1">
    <location>
        <begin position="9"/>
        <end position="20"/>
    </location>
</feature>
<evidence type="ECO:0000313" key="3">
    <source>
        <dbReference type="Proteomes" id="UP001311232"/>
    </source>
</evidence>
<organism evidence="2 3">
    <name type="scientific">Crenichthys baileyi</name>
    <name type="common">White River springfish</name>
    <dbReference type="NCBI Taxonomy" id="28760"/>
    <lineage>
        <taxon>Eukaryota</taxon>
        <taxon>Metazoa</taxon>
        <taxon>Chordata</taxon>
        <taxon>Craniata</taxon>
        <taxon>Vertebrata</taxon>
        <taxon>Euteleostomi</taxon>
        <taxon>Actinopterygii</taxon>
        <taxon>Neopterygii</taxon>
        <taxon>Teleostei</taxon>
        <taxon>Neoteleostei</taxon>
        <taxon>Acanthomorphata</taxon>
        <taxon>Ovalentaria</taxon>
        <taxon>Atherinomorphae</taxon>
        <taxon>Cyprinodontiformes</taxon>
        <taxon>Goodeidae</taxon>
        <taxon>Crenichthys</taxon>
    </lineage>
</organism>
<dbReference type="EMBL" id="JAHHUM010002901">
    <property type="protein sequence ID" value="KAK5600058.1"/>
    <property type="molecule type" value="Genomic_DNA"/>
</dbReference>
<gene>
    <name evidence="2" type="ORF">CRENBAI_010423</name>
</gene>
<reference evidence="2 3" key="1">
    <citation type="submission" date="2021-06" db="EMBL/GenBank/DDBJ databases">
        <authorList>
            <person name="Palmer J.M."/>
        </authorList>
    </citation>
    <scope>NUCLEOTIDE SEQUENCE [LARGE SCALE GENOMIC DNA]</scope>
    <source>
        <strain evidence="2 3">MEX-2019</strain>
        <tissue evidence="2">Muscle</tissue>
    </source>
</reference>
<sequence>MQGTEPHDPATPPPPTPQPKPVNRSLQWPRGRTKPQQQDRPEPSRGYTREPPTRQAPAHSRNPEGPNAAELAKALWQEPGDYIMPPRSQHALHSVCVCVLRPQQPSVNRGQGFPLEILKDEGALTEQPGNE</sequence>
<name>A0AAV9QS07_9TELE</name>